<keyword evidence="3" id="KW-1185">Reference proteome</keyword>
<dbReference type="RefSeq" id="WP_286301146.1">
    <property type="nucleotide sequence ID" value="NZ_AP027728.1"/>
</dbReference>
<dbReference type="Pfam" id="PF07963">
    <property type="entry name" value="N_methyl"/>
    <property type="match status" value="1"/>
</dbReference>
<keyword evidence="1" id="KW-0812">Transmembrane</keyword>
<gene>
    <name evidence="2" type="ORF">GCM10025863_32060</name>
</gene>
<dbReference type="InterPro" id="IPR045584">
    <property type="entry name" value="Pilin-like"/>
</dbReference>
<evidence type="ECO:0000313" key="2">
    <source>
        <dbReference type="EMBL" id="BDZ40592.1"/>
    </source>
</evidence>
<proteinExistence type="predicted"/>
<feature type="transmembrane region" description="Helical" evidence="1">
    <location>
        <begin position="12"/>
        <end position="34"/>
    </location>
</feature>
<evidence type="ECO:0000313" key="3">
    <source>
        <dbReference type="Proteomes" id="UP001321543"/>
    </source>
</evidence>
<evidence type="ECO:0008006" key="4">
    <source>
        <dbReference type="Google" id="ProtNLM"/>
    </source>
</evidence>
<reference evidence="3" key="1">
    <citation type="journal article" date="2019" name="Int. J. Syst. Evol. Microbiol.">
        <title>The Global Catalogue of Microorganisms (GCM) 10K type strain sequencing project: providing services to taxonomists for standard genome sequencing and annotation.</title>
        <authorList>
            <consortium name="The Broad Institute Genomics Platform"/>
            <consortium name="The Broad Institute Genome Sequencing Center for Infectious Disease"/>
            <person name="Wu L."/>
            <person name="Ma J."/>
        </authorList>
    </citation>
    <scope>NUCLEOTIDE SEQUENCE [LARGE SCALE GENOMIC DNA]</scope>
    <source>
        <strain evidence="3">NBRC 106310</strain>
    </source>
</reference>
<organism evidence="2 3">
    <name type="scientific">Microbacterium suwonense</name>
    <dbReference type="NCBI Taxonomy" id="683047"/>
    <lineage>
        <taxon>Bacteria</taxon>
        <taxon>Bacillati</taxon>
        <taxon>Actinomycetota</taxon>
        <taxon>Actinomycetes</taxon>
        <taxon>Micrococcales</taxon>
        <taxon>Microbacteriaceae</taxon>
        <taxon>Microbacterium</taxon>
    </lineage>
</organism>
<dbReference type="Proteomes" id="UP001321543">
    <property type="component" value="Chromosome"/>
</dbReference>
<sequence length="135" mass="13412">MGESHADDGFSLVEVIIAMFLLAVIALALLPLMIGATRTGVVNRDLVAATSFANAQLSPITADFPLVAGTASTCTALQGRKASDVPDPAGTGLLASIEVGGCPAAYPGAVTVTVTVHAADGGTLVTLPTRIPVVG</sequence>
<accession>A0ABM8FXX4</accession>
<keyword evidence="1" id="KW-0472">Membrane</keyword>
<evidence type="ECO:0000256" key="1">
    <source>
        <dbReference type="SAM" id="Phobius"/>
    </source>
</evidence>
<dbReference type="NCBIfam" id="TIGR02532">
    <property type="entry name" value="IV_pilin_GFxxxE"/>
    <property type="match status" value="1"/>
</dbReference>
<protein>
    <recommendedName>
        <fullName evidence="4">Prepilin-type N-terminal cleavage/methylation domain-containing protein</fullName>
    </recommendedName>
</protein>
<dbReference type="InterPro" id="IPR012902">
    <property type="entry name" value="N_methyl_site"/>
</dbReference>
<name>A0ABM8FXX4_9MICO</name>
<dbReference type="EMBL" id="AP027728">
    <property type="protein sequence ID" value="BDZ40592.1"/>
    <property type="molecule type" value="Genomic_DNA"/>
</dbReference>
<dbReference type="SUPFAM" id="SSF54523">
    <property type="entry name" value="Pili subunits"/>
    <property type="match status" value="1"/>
</dbReference>
<keyword evidence="1" id="KW-1133">Transmembrane helix</keyword>